<feature type="compositionally biased region" description="Low complexity" evidence="1">
    <location>
        <begin position="152"/>
        <end position="180"/>
    </location>
</feature>
<feature type="compositionally biased region" description="Low complexity" evidence="1">
    <location>
        <begin position="70"/>
        <end position="99"/>
    </location>
</feature>
<evidence type="ECO:0000313" key="3">
    <source>
        <dbReference type="Proteomes" id="UP000031967"/>
    </source>
</evidence>
<accession>A0ABR5AA47</accession>
<proteinExistence type="predicted"/>
<evidence type="ECO:0000313" key="2">
    <source>
        <dbReference type="EMBL" id="KIL37921.1"/>
    </source>
</evidence>
<feature type="compositionally biased region" description="Low complexity" evidence="1">
    <location>
        <begin position="200"/>
        <end position="214"/>
    </location>
</feature>
<reference evidence="2 3" key="1">
    <citation type="submission" date="2014-12" db="EMBL/GenBank/DDBJ databases">
        <title>Draft genome sequence of Paenibacillus kamchatkensis strain B-2647.</title>
        <authorList>
            <person name="Karlyshev A.V."/>
            <person name="Kudryashova E.B."/>
        </authorList>
    </citation>
    <scope>NUCLEOTIDE SEQUENCE [LARGE SCALE GENOMIC DNA]</scope>
    <source>
        <strain evidence="2 3">VKM B-2647</strain>
    </source>
</reference>
<feature type="compositionally biased region" description="Low complexity" evidence="1">
    <location>
        <begin position="37"/>
        <end position="63"/>
    </location>
</feature>
<organism evidence="2 3">
    <name type="scientific">Gordoniibacillus kamchatkensis</name>
    <dbReference type="NCBI Taxonomy" id="1590651"/>
    <lineage>
        <taxon>Bacteria</taxon>
        <taxon>Bacillati</taxon>
        <taxon>Bacillota</taxon>
        <taxon>Bacilli</taxon>
        <taxon>Bacillales</taxon>
        <taxon>Paenibacillaceae</taxon>
        <taxon>Gordoniibacillus</taxon>
    </lineage>
</organism>
<sequence length="293" mass="28545">MIGLFIMKEQNLLTPSVAMKSAASGAAENSKHFDAKSGAAANAGGAAAKKDAGPSANASAPAADMKVMDQANAKTTPSAAAPAAAPQAQPQAGGTARTAPQSPAQEPLAQAGSGSNRGVAISSPEQSSAGSDGGQKPAAAPSAADGGTGTNPSQPVASAGSAPAPAQDKAGADASADAQPAPTPHLKGITAAPQQNGPMSTLAAPSPAPATLKSPDGKLVASVEDLKVVVRTTDTGATVMTSTYSWSQTDVISLVGFSDDGKVTYHVQHQSGADDVVLDTAAKTETKTSAAQK</sequence>
<protein>
    <submittedName>
        <fullName evidence="2">Uncharacterized protein</fullName>
    </submittedName>
</protein>
<feature type="region of interest" description="Disordered" evidence="1">
    <location>
        <begin position="37"/>
        <end position="215"/>
    </location>
</feature>
<dbReference type="EMBL" id="JXAK01000087">
    <property type="protein sequence ID" value="KIL37921.1"/>
    <property type="molecule type" value="Genomic_DNA"/>
</dbReference>
<evidence type="ECO:0000256" key="1">
    <source>
        <dbReference type="SAM" id="MobiDB-lite"/>
    </source>
</evidence>
<gene>
    <name evidence="2" type="ORF">SD70_29870</name>
</gene>
<keyword evidence="3" id="KW-1185">Reference proteome</keyword>
<name>A0ABR5AA47_9BACL</name>
<dbReference type="RefSeq" id="WP_041052212.1">
    <property type="nucleotide sequence ID" value="NZ_JXAK01000087.1"/>
</dbReference>
<dbReference type="Proteomes" id="UP000031967">
    <property type="component" value="Unassembled WGS sequence"/>
</dbReference>
<comment type="caution">
    <text evidence="2">The sequence shown here is derived from an EMBL/GenBank/DDBJ whole genome shotgun (WGS) entry which is preliminary data.</text>
</comment>